<gene>
    <name evidence="4" type="ORF">F0562_024518</name>
</gene>
<evidence type="ECO:0000313" key="4">
    <source>
        <dbReference type="EMBL" id="KAA8540563.1"/>
    </source>
</evidence>
<keyword evidence="1" id="KW-0479">Metal-binding</keyword>
<accession>A0A5J5BBU1</accession>
<keyword evidence="5" id="KW-1185">Reference proteome</keyword>
<dbReference type="AlphaFoldDB" id="A0A5J5BBU1"/>
<organism evidence="4 5">
    <name type="scientific">Nyssa sinensis</name>
    <dbReference type="NCBI Taxonomy" id="561372"/>
    <lineage>
        <taxon>Eukaryota</taxon>
        <taxon>Viridiplantae</taxon>
        <taxon>Streptophyta</taxon>
        <taxon>Embryophyta</taxon>
        <taxon>Tracheophyta</taxon>
        <taxon>Spermatophyta</taxon>
        <taxon>Magnoliopsida</taxon>
        <taxon>eudicotyledons</taxon>
        <taxon>Gunneridae</taxon>
        <taxon>Pentapetalae</taxon>
        <taxon>asterids</taxon>
        <taxon>Cornales</taxon>
        <taxon>Nyssaceae</taxon>
        <taxon>Nyssa</taxon>
    </lineage>
</organism>
<dbReference type="InterPro" id="IPR001841">
    <property type="entry name" value="Znf_RING"/>
</dbReference>
<dbReference type="Proteomes" id="UP000325577">
    <property type="component" value="Linkage Group LG13"/>
</dbReference>
<dbReference type="OrthoDB" id="1887047at2759"/>
<dbReference type="SUPFAM" id="SSF57850">
    <property type="entry name" value="RING/U-box"/>
    <property type="match status" value="1"/>
</dbReference>
<evidence type="ECO:0000259" key="3">
    <source>
        <dbReference type="PROSITE" id="PS50089"/>
    </source>
</evidence>
<keyword evidence="1" id="KW-0863">Zinc-finger</keyword>
<dbReference type="CDD" id="cd16448">
    <property type="entry name" value="RING-H2"/>
    <property type="match status" value="1"/>
</dbReference>
<dbReference type="PANTHER" id="PTHR31150">
    <property type="entry name" value="EXPRESSED PROTEIN"/>
    <property type="match status" value="1"/>
</dbReference>
<dbReference type="PROSITE" id="PS50089">
    <property type="entry name" value="ZF_RING_2"/>
    <property type="match status" value="1"/>
</dbReference>
<feature type="domain" description="RING-type" evidence="3">
    <location>
        <begin position="780"/>
        <end position="835"/>
    </location>
</feature>
<proteinExistence type="predicted"/>
<evidence type="ECO:0000256" key="1">
    <source>
        <dbReference type="PROSITE-ProRule" id="PRU00175"/>
    </source>
</evidence>
<feature type="region of interest" description="Disordered" evidence="2">
    <location>
        <begin position="1"/>
        <end position="21"/>
    </location>
</feature>
<feature type="compositionally biased region" description="Polar residues" evidence="2">
    <location>
        <begin position="1"/>
        <end position="10"/>
    </location>
</feature>
<protein>
    <recommendedName>
        <fullName evidence="3">RING-type domain-containing protein</fullName>
    </recommendedName>
</protein>
<dbReference type="EMBL" id="CM018036">
    <property type="protein sequence ID" value="KAA8540563.1"/>
    <property type="molecule type" value="Genomic_DNA"/>
</dbReference>
<evidence type="ECO:0000256" key="2">
    <source>
        <dbReference type="SAM" id="MobiDB-lite"/>
    </source>
</evidence>
<name>A0A5J5BBU1_9ASTE</name>
<reference evidence="4 5" key="1">
    <citation type="submission" date="2019-09" db="EMBL/GenBank/DDBJ databases">
        <title>A chromosome-level genome assembly of the Chinese tupelo Nyssa sinensis.</title>
        <authorList>
            <person name="Yang X."/>
            <person name="Kang M."/>
            <person name="Yang Y."/>
            <person name="Xiong H."/>
            <person name="Wang M."/>
            <person name="Zhang Z."/>
            <person name="Wang Z."/>
            <person name="Wu H."/>
            <person name="Ma T."/>
            <person name="Liu J."/>
            <person name="Xi Z."/>
        </authorList>
    </citation>
    <scope>NUCLEOTIDE SEQUENCE [LARGE SCALE GENOMIC DNA]</scope>
    <source>
        <strain evidence="4">J267</strain>
        <tissue evidence="4">Leaf</tissue>
    </source>
</reference>
<keyword evidence="1" id="KW-0862">Zinc</keyword>
<dbReference type="GO" id="GO:0008270">
    <property type="term" value="F:zinc ion binding"/>
    <property type="evidence" value="ECO:0007669"/>
    <property type="project" value="UniProtKB-KW"/>
</dbReference>
<dbReference type="PANTHER" id="PTHR31150:SF19">
    <property type="entry name" value="RING-TYPE DOMAIN-CONTAINING PROTEIN"/>
    <property type="match status" value="1"/>
</dbReference>
<sequence>MWSNKQNNEENPPAYTSPLQKNGEFVLSVRRNEAADCTGIFHNGNGAETDPMSCPYMSLPVAPFPWKNTHSTHQSYAHDISETGDNLMADFTRFNSLQNPQIESNSINIRSKVPSLYRPMPDFPCPEGIMKGVWPSGPSQSRNNMVAADNVIKSSGHFNSLQNPHVNRNFSLTMKGNAGEGYQVTRQGGPANSSNIHGPHINRNFVDLGGSTHPLFHTHNNGEIDIDNNICSSEKIDGSFLTLGIGGSTEAGSKFDLNSRQITNKSDEADSSQLYTSHVQQAARSSSSQGHNLAGGFSSFQNTVGGFSSLMQNVGGWTSSNDDIGTICGTNACITSSPFHILQKPQVEMQHYFPTLGNRNVGFVGNRDATYANLGPHKGFLGDLTSSSGPFSSNSTGRLDSGLNKLSGLASESAKFTQITTKPTYDQQQKSYMETVQNFPPESSMVSPFVGIRGSSTRKDHSGKLFPATEAIASQAESSQFLRSIGVQPDVLASPAFSIPLDCMCLPEEKKSRLPNIQGSYFLLTMVVLLKLLGGGLGVQVPEVNAAQAAGVGLFPKRLGVQVNEGLAAKAARGVLFPNRMGVQVAEGNAAQAAECRLYPKGIGIPSHQTASKLDRPQGSVPVQFPKKFLDPFAAGRPPQNVPFQFPIDLRGPSLASGRSQEGVPVHFSKDLLGPMSTTGQVIPIAKRDGLSQASNFLGRPSLKRSAVQPPPAAPWAHCRKIKVKHSAYPSMPSPQMTAPAAAPIPISMPGAPIPRAAVAPPHIKWPGFDGTPQPTGQKCLLCKRDLSFKPEGPVYQPTVPPAVAVLPCGHTFHDHCLQNITPEDQSKNPPCIPCAVGEI</sequence>
<evidence type="ECO:0000313" key="5">
    <source>
        <dbReference type="Proteomes" id="UP000325577"/>
    </source>
</evidence>